<dbReference type="PANTHER" id="PTHR43567">
    <property type="entry name" value="FLAVOREDOXIN-RELATED-RELATED"/>
    <property type="match status" value="1"/>
</dbReference>
<comment type="similarity">
    <text evidence="1">Belongs to the flavoredoxin family.</text>
</comment>
<evidence type="ECO:0000313" key="3">
    <source>
        <dbReference type="EMBL" id="MBH1940664.1"/>
    </source>
</evidence>
<dbReference type="GO" id="GO:0010181">
    <property type="term" value="F:FMN binding"/>
    <property type="evidence" value="ECO:0007669"/>
    <property type="project" value="InterPro"/>
</dbReference>
<protein>
    <submittedName>
        <fullName evidence="3">Flavin reductase</fullName>
    </submittedName>
</protein>
<name>A0A8J7H203_9FIRM</name>
<evidence type="ECO:0000256" key="1">
    <source>
        <dbReference type="ARBA" id="ARBA00038054"/>
    </source>
</evidence>
<organism evidence="3 4">
    <name type="scientific">Mobilitalea sibirica</name>
    <dbReference type="NCBI Taxonomy" id="1462919"/>
    <lineage>
        <taxon>Bacteria</taxon>
        <taxon>Bacillati</taxon>
        <taxon>Bacillota</taxon>
        <taxon>Clostridia</taxon>
        <taxon>Lachnospirales</taxon>
        <taxon>Lachnospiraceae</taxon>
        <taxon>Mobilitalea</taxon>
    </lineage>
</organism>
<evidence type="ECO:0000313" key="4">
    <source>
        <dbReference type="Proteomes" id="UP000623269"/>
    </source>
</evidence>
<sequence>MNDFKEISPEALRKNPFQLIGKEWMLVTAGNEEKVNTMTASWGGLGVMYGKNVAFIVIRPQRYTKEFVDREETFSLSFFDKQYKKVLNYLGTVSGRNEDKIAKSGLTVVDAHETPFFDEANLVMICKKLFKQPLITDGLLDEKLKNTWYANGDNHTLYIAEITQVFKRKQI</sequence>
<dbReference type="InterPro" id="IPR012349">
    <property type="entry name" value="Split_barrel_FMN-bd"/>
</dbReference>
<gene>
    <name evidence="3" type="ORF">I5677_07160</name>
</gene>
<dbReference type="InterPro" id="IPR052174">
    <property type="entry name" value="Flavoredoxin"/>
</dbReference>
<evidence type="ECO:0000259" key="2">
    <source>
        <dbReference type="Pfam" id="PF01613"/>
    </source>
</evidence>
<accession>A0A8J7H203</accession>
<dbReference type="SUPFAM" id="SSF50475">
    <property type="entry name" value="FMN-binding split barrel"/>
    <property type="match status" value="1"/>
</dbReference>
<dbReference type="RefSeq" id="WP_197660881.1">
    <property type="nucleotide sequence ID" value="NZ_JAEAGR010000005.1"/>
</dbReference>
<dbReference type="InterPro" id="IPR002563">
    <property type="entry name" value="Flavin_Rdtase-like_dom"/>
</dbReference>
<dbReference type="PANTHER" id="PTHR43567:SF5">
    <property type="entry name" value="HYPOTHETICAL CYTOSOLIC PROTEIN"/>
    <property type="match status" value="1"/>
</dbReference>
<dbReference type="Gene3D" id="2.30.110.10">
    <property type="entry name" value="Electron Transport, Fmn-binding Protein, Chain A"/>
    <property type="match status" value="1"/>
</dbReference>
<dbReference type="GO" id="GO:0016646">
    <property type="term" value="F:oxidoreductase activity, acting on the CH-NH group of donors, NAD or NADP as acceptor"/>
    <property type="evidence" value="ECO:0007669"/>
    <property type="project" value="UniProtKB-ARBA"/>
</dbReference>
<dbReference type="Proteomes" id="UP000623269">
    <property type="component" value="Unassembled WGS sequence"/>
</dbReference>
<proteinExistence type="inferred from homology"/>
<dbReference type="Pfam" id="PF01613">
    <property type="entry name" value="Flavin_Reduct"/>
    <property type="match status" value="1"/>
</dbReference>
<dbReference type="EMBL" id="JAEAGR010000005">
    <property type="protein sequence ID" value="MBH1940664.1"/>
    <property type="molecule type" value="Genomic_DNA"/>
</dbReference>
<comment type="caution">
    <text evidence="3">The sequence shown here is derived from an EMBL/GenBank/DDBJ whole genome shotgun (WGS) entry which is preliminary data.</text>
</comment>
<feature type="domain" description="Flavin reductase like" evidence="2">
    <location>
        <begin position="24"/>
        <end position="165"/>
    </location>
</feature>
<keyword evidence="4" id="KW-1185">Reference proteome</keyword>
<dbReference type="AlphaFoldDB" id="A0A8J7H203"/>
<reference evidence="3" key="1">
    <citation type="submission" date="2020-12" db="EMBL/GenBank/DDBJ databases">
        <title>M. sibirica DSM 26468T genome.</title>
        <authorList>
            <person name="Thieme N."/>
            <person name="Rettenmaier R."/>
            <person name="Zverlov V."/>
            <person name="Liebl W."/>
        </authorList>
    </citation>
    <scope>NUCLEOTIDE SEQUENCE</scope>
    <source>
        <strain evidence="3">DSM 26468</strain>
    </source>
</reference>